<proteinExistence type="inferred from homology"/>
<accession>S8DJP3</accession>
<name>S8DJP3_9LAMI</name>
<dbReference type="PANTHER" id="PTHR31471">
    <property type="entry name" value="OS02G0116800 PROTEIN"/>
    <property type="match status" value="1"/>
</dbReference>
<keyword evidence="5" id="KW-1185">Reference proteome</keyword>
<evidence type="ECO:0000256" key="2">
    <source>
        <dbReference type="SAM" id="Coils"/>
    </source>
</evidence>
<dbReference type="OrthoDB" id="648416at2759"/>
<evidence type="ECO:0000256" key="1">
    <source>
        <dbReference type="ARBA" id="ARBA00005711"/>
    </source>
</evidence>
<dbReference type="EMBL" id="AUSU01005701">
    <property type="protein sequence ID" value="EPS63098.1"/>
    <property type="molecule type" value="Genomic_DNA"/>
</dbReference>
<evidence type="ECO:0000259" key="3">
    <source>
        <dbReference type="Pfam" id="PF03763"/>
    </source>
</evidence>
<evidence type="ECO:0000313" key="5">
    <source>
        <dbReference type="Proteomes" id="UP000015453"/>
    </source>
</evidence>
<dbReference type="AlphaFoldDB" id="S8DJP3"/>
<evidence type="ECO:0000313" key="4">
    <source>
        <dbReference type="EMBL" id="EPS63098.1"/>
    </source>
</evidence>
<sequence>WAASRSTSKLRREEAKITAWENLQKARAEAEIRKLEMDLEKKRSASMDRISNKLRAAKKKAEEMRISLSNG</sequence>
<dbReference type="PANTHER" id="PTHR31471:SF13">
    <property type="entry name" value="REMORIN FAMILY PROTEIN"/>
    <property type="match status" value="1"/>
</dbReference>
<gene>
    <name evidence="4" type="ORF">M569_11694</name>
</gene>
<comment type="caution">
    <text evidence="4">The sequence shown here is derived from an EMBL/GenBank/DDBJ whole genome shotgun (WGS) entry which is preliminary data.</text>
</comment>
<keyword evidence="2" id="KW-0175">Coiled coil</keyword>
<dbReference type="Proteomes" id="UP000015453">
    <property type="component" value="Unassembled WGS sequence"/>
</dbReference>
<reference evidence="4 5" key="1">
    <citation type="journal article" date="2013" name="BMC Genomics">
        <title>The miniature genome of a carnivorous plant Genlisea aurea contains a low number of genes and short non-coding sequences.</title>
        <authorList>
            <person name="Leushkin E.V."/>
            <person name="Sutormin R.A."/>
            <person name="Nabieva E.R."/>
            <person name="Penin A.A."/>
            <person name="Kondrashov A.S."/>
            <person name="Logacheva M.D."/>
        </authorList>
    </citation>
    <scope>NUCLEOTIDE SEQUENCE [LARGE SCALE GENOMIC DNA]</scope>
</reference>
<protein>
    <recommendedName>
        <fullName evidence="3">Remorin C-terminal domain-containing protein</fullName>
    </recommendedName>
</protein>
<feature type="non-terminal residue" evidence="4">
    <location>
        <position position="71"/>
    </location>
</feature>
<dbReference type="InterPro" id="IPR005516">
    <property type="entry name" value="Remorin_C"/>
</dbReference>
<feature type="coiled-coil region" evidence="2">
    <location>
        <begin position="25"/>
        <end position="67"/>
    </location>
</feature>
<dbReference type="Pfam" id="PF03763">
    <property type="entry name" value="Remorin_C"/>
    <property type="match status" value="1"/>
</dbReference>
<organism evidence="4 5">
    <name type="scientific">Genlisea aurea</name>
    <dbReference type="NCBI Taxonomy" id="192259"/>
    <lineage>
        <taxon>Eukaryota</taxon>
        <taxon>Viridiplantae</taxon>
        <taxon>Streptophyta</taxon>
        <taxon>Embryophyta</taxon>
        <taxon>Tracheophyta</taxon>
        <taxon>Spermatophyta</taxon>
        <taxon>Magnoliopsida</taxon>
        <taxon>eudicotyledons</taxon>
        <taxon>Gunneridae</taxon>
        <taxon>Pentapetalae</taxon>
        <taxon>asterids</taxon>
        <taxon>lamiids</taxon>
        <taxon>Lamiales</taxon>
        <taxon>Lentibulariaceae</taxon>
        <taxon>Genlisea</taxon>
    </lineage>
</organism>
<feature type="non-terminal residue" evidence="4">
    <location>
        <position position="1"/>
    </location>
</feature>
<feature type="domain" description="Remorin C-terminal" evidence="3">
    <location>
        <begin position="4"/>
        <end position="68"/>
    </location>
</feature>
<comment type="similarity">
    <text evidence="1">Belongs to the remorin family.</text>
</comment>